<evidence type="ECO:0000313" key="3">
    <source>
        <dbReference type="EMBL" id="MBO1361526.1"/>
    </source>
</evidence>
<dbReference type="InterPro" id="IPR006427">
    <property type="entry name" value="Portal_HK97"/>
</dbReference>
<feature type="region of interest" description="Disordered" evidence="1">
    <location>
        <begin position="415"/>
        <end position="441"/>
    </location>
</feature>
<organism evidence="3 4">
    <name type="scientific">Acetobacter sacchari</name>
    <dbReference type="NCBI Taxonomy" id="2661687"/>
    <lineage>
        <taxon>Bacteria</taxon>
        <taxon>Pseudomonadati</taxon>
        <taxon>Pseudomonadota</taxon>
        <taxon>Alphaproteobacteria</taxon>
        <taxon>Acetobacterales</taxon>
        <taxon>Acetobacteraceae</taxon>
        <taxon>Acetobacter</taxon>
    </lineage>
</organism>
<keyword evidence="2" id="KW-0732">Signal</keyword>
<feature type="signal peptide" evidence="2">
    <location>
        <begin position="1"/>
        <end position="21"/>
    </location>
</feature>
<keyword evidence="4" id="KW-1185">Reference proteome</keyword>
<dbReference type="InterPro" id="IPR006944">
    <property type="entry name" value="Phage/GTA_portal"/>
</dbReference>
<reference evidence="3 4" key="1">
    <citation type="submission" date="2021-03" db="EMBL/GenBank/DDBJ databases">
        <title>The complete genome sequence of Acetobacter sacchari TBRC 11175.</title>
        <authorList>
            <person name="Charoenyingcharoen P."/>
            <person name="Yukphan P."/>
        </authorList>
    </citation>
    <scope>NUCLEOTIDE SEQUENCE [LARGE SCALE GENOMIC DNA]</scope>
    <source>
        <strain evidence="3 4">TBRC 11175</strain>
    </source>
</reference>
<accession>A0ABS3M021</accession>
<feature type="chain" id="PRO_5046306829" evidence="2">
    <location>
        <begin position="22"/>
        <end position="441"/>
    </location>
</feature>
<evidence type="ECO:0000256" key="1">
    <source>
        <dbReference type="SAM" id="MobiDB-lite"/>
    </source>
</evidence>
<evidence type="ECO:0000256" key="2">
    <source>
        <dbReference type="SAM" id="SignalP"/>
    </source>
</evidence>
<proteinExistence type="predicted"/>
<dbReference type="RefSeq" id="WP_207883340.1">
    <property type="nucleotide sequence ID" value="NZ_JAFVMF010000024.1"/>
</dbReference>
<dbReference type="NCBIfam" id="TIGR01537">
    <property type="entry name" value="portal_HK97"/>
    <property type="match status" value="1"/>
</dbReference>
<dbReference type="Proteomes" id="UP000664771">
    <property type="component" value="Unassembled WGS sequence"/>
</dbReference>
<dbReference type="EMBL" id="JAFVMF010000024">
    <property type="protein sequence ID" value="MBO1361526.1"/>
    <property type="molecule type" value="Genomic_DNA"/>
</dbReference>
<evidence type="ECO:0000313" key="4">
    <source>
        <dbReference type="Proteomes" id="UP000664771"/>
    </source>
</evidence>
<comment type="caution">
    <text evidence="3">The sequence shown here is derived from an EMBL/GenBank/DDBJ whole genome shotgun (WGS) entry which is preliminary data.</text>
</comment>
<protein>
    <submittedName>
        <fullName evidence="3">Phage portal protein</fullName>
    </submittedName>
</protein>
<name>A0ABS3M021_9PROT</name>
<sequence length="441" mass="47854">MTIRKAFGAMFFKAANVMALATTGVSLTDLRLGAFLAGGPTFSGQTVTVDAAIQLDTVWACVRLLSETIASLPLKLYERQPNETSIVARNHPLFSVLATSPNADMTPIEFWGTMIACLVTWGNAFGQVMRRGDGSVIAINPLRPDRMTVRRDPNSGALTYTYAWQGKYLVLAEADIFHIKGFSFDGLLGLSPISVGRQSIGTALAAEQTAGKTFKNGLLTQSYISAPDYLKEPEKERAKAILADYAGAINAGKTPLLEGGWKVESIGLNPEDMQLLQTRGFNVETLCRWFAVPPVMIGRMEKSTAWGSGLEQMNLWFLQYGLMPWLIRIEQAITRCLLSPADRLRFYAKHNVDALMRGDTAARTAFYVAGLQNGFVTANEVRAKENLPPAPDGNVLCVQAQMIPRADIGKAAVQPTLKPVAGGQPPPDPPQPDSTGSEDDD</sequence>
<gene>
    <name evidence="3" type="ORF">J2D73_17205</name>
</gene>
<dbReference type="Pfam" id="PF04860">
    <property type="entry name" value="Phage_portal"/>
    <property type="match status" value="1"/>
</dbReference>